<accession>A0ACC2NZF3</accession>
<reference evidence="1" key="1">
    <citation type="submission" date="2023-04" db="EMBL/GenBank/DDBJ databases">
        <title>A chromosome-level genome assembly of the parasitoid wasp Eretmocerus hayati.</title>
        <authorList>
            <person name="Zhong Y."/>
            <person name="Liu S."/>
            <person name="Liu Y."/>
        </authorList>
    </citation>
    <scope>NUCLEOTIDE SEQUENCE</scope>
    <source>
        <strain evidence="1">ZJU_SS_LIU_2023</strain>
    </source>
</reference>
<keyword evidence="2" id="KW-1185">Reference proteome</keyword>
<proteinExistence type="predicted"/>
<dbReference type="Proteomes" id="UP001239111">
    <property type="component" value="Chromosome 2"/>
</dbReference>
<evidence type="ECO:0000313" key="1">
    <source>
        <dbReference type="EMBL" id="KAJ8676583.1"/>
    </source>
</evidence>
<evidence type="ECO:0000313" key="2">
    <source>
        <dbReference type="Proteomes" id="UP001239111"/>
    </source>
</evidence>
<organism evidence="1 2">
    <name type="scientific">Eretmocerus hayati</name>
    <dbReference type="NCBI Taxonomy" id="131215"/>
    <lineage>
        <taxon>Eukaryota</taxon>
        <taxon>Metazoa</taxon>
        <taxon>Ecdysozoa</taxon>
        <taxon>Arthropoda</taxon>
        <taxon>Hexapoda</taxon>
        <taxon>Insecta</taxon>
        <taxon>Pterygota</taxon>
        <taxon>Neoptera</taxon>
        <taxon>Endopterygota</taxon>
        <taxon>Hymenoptera</taxon>
        <taxon>Apocrita</taxon>
        <taxon>Proctotrupomorpha</taxon>
        <taxon>Chalcidoidea</taxon>
        <taxon>Aphelinidae</taxon>
        <taxon>Aphelininae</taxon>
        <taxon>Eretmocerus</taxon>
    </lineage>
</organism>
<sequence length="226" mass="25366">MSAIIDDKVVAGAQDPNVIKEDPIIALTEKVTSLYLFRDHYFENHSIEDAANKSKDVESEMKSTLMKFDECKGYEIDGARAKYYYLKGKALNVTDKFIPQAEELLSKAVKLEPKLIEAWNELGECYWKNNDIHQAKNCFVGALPHGKNKVSLRNLSMVLRQEITSSQEERLKNAQDGVEFAKEAVSLDPSDGTSWAILGNAYLSSYFIIAQNPSILRLCMSAYGQA</sequence>
<protein>
    <submittedName>
        <fullName evidence="1">Uncharacterized protein</fullName>
    </submittedName>
</protein>
<comment type="caution">
    <text evidence="1">The sequence shown here is derived from an EMBL/GenBank/DDBJ whole genome shotgun (WGS) entry which is preliminary data.</text>
</comment>
<dbReference type="EMBL" id="CM056742">
    <property type="protein sequence ID" value="KAJ8676583.1"/>
    <property type="molecule type" value="Genomic_DNA"/>
</dbReference>
<feature type="non-terminal residue" evidence="1">
    <location>
        <position position="226"/>
    </location>
</feature>
<name>A0ACC2NZF3_9HYME</name>
<gene>
    <name evidence="1" type="ORF">QAD02_012370</name>
</gene>